<dbReference type="EMBL" id="UYSL01019822">
    <property type="protein sequence ID" value="VDL70276.1"/>
    <property type="molecule type" value="Genomic_DNA"/>
</dbReference>
<reference evidence="1 2" key="2">
    <citation type="submission" date="2018-11" db="EMBL/GenBank/DDBJ databases">
        <authorList>
            <consortium name="Pathogen Informatics"/>
        </authorList>
    </citation>
    <scope>NUCLEOTIDE SEQUENCE [LARGE SCALE GENOMIC DNA]</scope>
</reference>
<gene>
    <name evidence="1" type="ORF">NBR_LOCUS6687</name>
</gene>
<sequence>MCEARKIYGLCLEVISEKRNEFGLAAIFSPRKKKVVYIRPQQIVDVGTWLEVEAGAKRNEAYDVRKLETVGPPVNFMEYKISAPHVLSPDVTSDVESSTEEREEKIEAICLKIDCHGKEALAKAILLNVNSRKIHQVCFADRERLQEGACALFVLSSKRNGLQDVLDYYIHSHSPVTSTLSLPNVSFDAHVCFRYYRESDSGQVFVSCAELGKVLMTRIPGLKLDVFYLVHAKYVHGERAGHFASDLVIKEVSAHQSEQLFPLLTNLDKFIDVLESTDVVKSGLLTGIVVNVLNDSEEDEILEIFCIELKMLVKAISREGLYKSLVVKFVIRAIDEHGIYDIEVHDMDVEPKTRIELGFDIWANGAVALQTVVSKSTCDHHESSKLDILWSERFGRVSVGESDRIVPNSVYKTFVCRDLSQSARQNGILFRICDLFKPLGDKAEERNYRLQMWKEQDEWYERTHPKREDPVDNSDLPYSSEAPYYARNYDPPKLQHRRKKLRGEIVLPNELAEVILDRSDFDNARGDDLVLNIVDVGNVDIRRYPNVRNLDNSTTF</sequence>
<reference evidence="3" key="1">
    <citation type="submission" date="2016-04" db="UniProtKB">
        <authorList>
            <consortium name="WormBaseParasite"/>
        </authorList>
    </citation>
    <scope>IDENTIFICATION</scope>
</reference>
<dbReference type="STRING" id="27835.A0A158QXE1"/>
<protein>
    <submittedName>
        <fullName evidence="3">Tudor domain-containing protein</fullName>
    </submittedName>
</protein>
<accession>A0A158QXE1</accession>
<organism evidence="3">
    <name type="scientific">Nippostrongylus brasiliensis</name>
    <name type="common">Rat hookworm</name>
    <dbReference type="NCBI Taxonomy" id="27835"/>
    <lineage>
        <taxon>Eukaryota</taxon>
        <taxon>Metazoa</taxon>
        <taxon>Ecdysozoa</taxon>
        <taxon>Nematoda</taxon>
        <taxon>Chromadorea</taxon>
        <taxon>Rhabditida</taxon>
        <taxon>Rhabditina</taxon>
        <taxon>Rhabditomorpha</taxon>
        <taxon>Strongyloidea</taxon>
        <taxon>Heligmosomidae</taxon>
        <taxon>Nippostrongylus</taxon>
    </lineage>
</organism>
<evidence type="ECO:0000313" key="1">
    <source>
        <dbReference type="EMBL" id="VDL70276.1"/>
    </source>
</evidence>
<dbReference type="AlphaFoldDB" id="A0A158QXE1"/>
<keyword evidence="2" id="KW-1185">Reference proteome</keyword>
<dbReference type="Proteomes" id="UP000271162">
    <property type="component" value="Unassembled WGS sequence"/>
</dbReference>
<evidence type="ECO:0000313" key="2">
    <source>
        <dbReference type="Proteomes" id="UP000271162"/>
    </source>
</evidence>
<proteinExistence type="predicted"/>
<evidence type="ECO:0000313" key="3">
    <source>
        <dbReference type="WBParaSite" id="NBR_0000668601-mRNA-1"/>
    </source>
</evidence>
<dbReference type="WBParaSite" id="NBR_0000668601-mRNA-1">
    <property type="protein sequence ID" value="NBR_0000668601-mRNA-1"/>
    <property type="gene ID" value="NBR_0000668601"/>
</dbReference>
<name>A0A158QXE1_NIPBR</name>